<reference evidence="1" key="1">
    <citation type="submission" date="2015-11" db="EMBL/GenBank/DDBJ databases">
        <title>De novo transcriptome assembly of four potential Pierce s Disease insect vectors from Arizona vineyards.</title>
        <authorList>
            <person name="Tassone E.E."/>
        </authorList>
    </citation>
    <scope>NUCLEOTIDE SEQUENCE</scope>
</reference>
<feature type="non-terminal residue" evidence="1">
    <location>
        <position position="131"/>
    </location>
</feature>
<name>A0A1B6MJR0_9HEMI</name>
<feature type="non-terminal residue" evidence="1">
    <location>
        <position position="1"/>
    </location>
</feature>
<protein>
    <submittedName>
        <fullName evidence="1">Uncharacterized protein</fullName>
    </submittedName>
</protein>
<sequence>SMQIKCFGNRSLEIAQLPGSSAGRVSFYSAHTLLTLSPIHYQSSNYYSSLTDSSESKGCDWHSWRSAVIQLLEAQVFWRFEATRFDCCMNVRQNRQIRHYQKVLCVWVAQRASIGASADARIESALSISHY</sequence>
<organism evidence="1">
    <name type="scientific">Graphocephala atropunctata</name>
    <dbReference type="NCBI Taxonomy" id="36148"/>
    <lineage>
        <taxon>Eukaryota</taxon>
        <taxon>Metazoa</taxon>
        <taxon>Ecdysozoa</taxon>
        <taxon>Arthropoda</taxon>
        <taxon>Hexapoda</taxon>
        <taxon>Insecta</taxon>
        <taxon>Pterygota</taxon>
        <taxon>Neoptera</taxon>
        <taxon>Paraneoptera</taxon>
        <taxon>Hemiptera</taxon>
        <taxon>Auchenorrhyncha</taxon>
        <taxon>Membracoidea</taxon>
        <taxon>Cicadellidae</taxon>
        <taxon>Cicadellinae</taxon>
        <taxon>Cicadellini</taxon>
        <taxon>Graphocephala</taxon>
    </lineage>
</organism>
<evidence type="ECO:0000313" key="1">
    <source>
        <dbReference type="EMBL" id="JAT36141.1"/>
    </source>
</evidence>
<gene>
    <name evidence="1" type="ORF">g.1776</name>
</gene>
<accession>A0A1B6MJR0</accession>
<proteinExistence type="predicted"/>
<dbReference type="EMBL" id="GEBQ01003836">
    <property type="protein sequence ID" value="JAT36141.1"/>
    <property type="molecule type" value="Transcribed_RNA"/>
</dbReference>
<dbReference type="AlphaFoldDB" id="A0A1B6MJR0"/>